<protein>
    <submittedName>
        <fullName evidence="8">Glycoside hydrolase family 5 protein</fullName>
    </submittedName>
</protein>
<accession>A0A9P4GFP0</accession>
<dbReference type="GO" id="GO:0009986">
    <property type="term" value="C:cell surface"/>
    <property type="evidence" value="ECO:0007669"/>
    <property type="project" value="TreeGrafter"/>
</dbReference>
<feature type="signal peptide" evidence="6">
    <location>
        <begin position="1"/>
        <end position="20"/>
    </location>
</feature>
<comment type="similarity">
    <text evidence="1 5">Belongs to the glycosyl hydrolase 5 (cellulase A) family.</text>
</comment>
<evidence type="ECO:0000313" key="9">
    <source>
        <dbReference type="Proteomes" id="UP000800039"/>
    </source>
</evidence>
<evidence type="ECO:0000256" key="6">
    <source>
        <dbReference type="SAM" id="SignalP"/>
    </source>
</evidence>
<gene>
    <name evidence="8" type="ORF">K460DRAFT_285373</name>
</gene>
<keyword evidence="2 5" id="KW-0378">Hydrolase</keyword>
<dbReference type="InterPro" id="IPR017853">
    <property type="entry name" value="GH"/>
</dbReference>
<evidence type="ECO:0000313" key="8">
    <source>
        <dbReference type="EMBL" id="KAF1845203.1"/>
    </source>
</evidence>
<dbReference type="Pfam" id="PF00150">
    <property type="entry name" value="Cellulase"/>
    <property type="match status" value="1"/>
</dbReference>
<evidence type="ECO:0000256" key="5">
    <source>
        <dbReference type="RuleBase" id="RU361153"/>
    </source>
</evidence>
<dbReference type="InterPro" id="IPR001547">
    <property type="entry name" value="Glyco_hydro_5"/>
</dbReference>
<keyword evidence="6" id="KW-0732">Signal</keyword>
<keyword evidence="4" id="KW-0961">Cell wall biogenesis/degradation</keyword>
<dbReference type="Proteomes" id="UP000800039">
    <property type="component" value="Unassembled WGS sequence"/>
</dbReference>
<dbReference type="Gene3D" id="3.20.20.80">
    <property type="entry name" value="Glycosidases"/>
    <property type="match status" value="1"/>
</dbReference>
<feature type="chain" id="PRO_5040229491" evidence="6">
    <location>
        <begin position="21"/>
        <end position="428"/>
    </location>
</feature>
<proteinExistence type="inferred from homology"/>
<dbReference type="RefSeq" id="XP_040787766.1">
    <property type="nucleotide sequence ID" value="XM_040928809.1"/>
</dbReference>
<evidence type="ECO:0000256" key="1">
    <source>
        <dbReference type="ARBA" id="ARBA00005641"/>
    </source>
</evidence>
<comment type="caution">
    <text evidence="8">The sequence shown here is derived from an EMBL/GenBank/DDBJ whole genome shotgun (WGS) entry which is preliminary data.</text>
</comment>
<keyword evidence="3 5" id="KW-0326">Glycosidase</keyword>
<evidence type="ECO:0000256" key="2">
    <source>
        <dbReference type="ARBA" id="ARBA00022801"/>
    </source>
</evidence>
<dbReference type="AlphaFoldDB" id="A0A9P4GFP0"/>
<sequence length="428" mass="47838">MRTQLCFAAVSAAASFLVNAAPANTIHERSVDFNWGSTKVRGINIGGWLVLEPFITPSIFQKYSSPEWPVVDEWSLCEKIGQQSCAAALKSHWDSFVTLNDFWKIKNAGFNIVRIPVGANRYWSYVQPWGPYAQGAAPYLDAAIDWARQTGLKVIIDLHGAPKSQNGFDHSGHKAAFPSWGDADSLSYTHAVLKQLEEKYAKPEMQDVVVAIQFLNEPFLSKLDPEMVKLFYRDAFYNLREVSNTPAMLHDGFLDPSWLNGFLTPQDNNAQNVIVDHHEYQIFDSGLVGMSVDQHLSLTCNAVNNYAGSDKWTIVGEWSGALTDCAPQLNGFGSGSRMEGNFPGSHYIGSCAGKSGPVSSWSQDWKDSVRRYIEVQLDAFETKTQGWVFWNFKTEGSAGEWDVFQLLDNGVFPQPLGDRKFGKYCHNF</sequence>
<dbReference type="OrthoDB" id="62120at2759"/>
<keyword evidence="9" id="KW-1185">Reference proteome</keyword>
<evidence type="ECO:0000256" key="3">
    <source>
        <dbReference type="ARBA" id="ARBA00023295"/>
    </source>
</evidence>
<dbReference type="InterPro" id="IPR050386">
    <property type="entry name" value="Glycosyl_hydrolase_5"/>
</dbReference>
<dbReference type="GO" id="GO:0005576">
    <property type="term" value="C:extracellular region"/>
    <property type="evidence" value="ECO:0007669"/>
    <property type="project" value="TreeGrafter"/>
</dbReference>
<feature type="domain" description="Glycoside hydrolase family 5" evidence="7">
    <location>
        <begin position="89"/>
        <end position="322"/>
    </location>
</feature>
<dbReference type="GO" id="GO:0009251">
    <property type="term" value="P:glucan catabolic process"/>
    <property type="evidence" value="ECO:0007669"/>
    <property type="project" value="TreeGrafter"/>
</dbReference>
<dbReference type="GO" id="GO:0071555">
    <property type="term" value="P:cell wall organization"/>
    <property type="evidence" value="ECO:0007669"/>
    <property type="project" value="UniProtKB-KW"/>
</dbReference>
<dbReference type="PANTHER" id="PTHR31297:SF8">
    <property type="entry name" value="GLYCOSIDE HYDROLASE FAMILY 5 DOMAIN-CONTAINING PROTEIN"/>
    <property type="match status" value="1"/>
</dbReference>
<dbReference type="SUPFAM" id="SSF51445">
    <property type="entry name" value="(Trans)glycosidases"/>
    <property type="match status" value="1"/>
</dbReference>
<evidence type="ECO:0000256" key="4">
    <source>
        <dbReference type="ARBA" id="ARBA00023316"/>
    </source>
</evidence>
<dbReference type="PANTHER" id="PTHR31297">
    <property type="entry name" value="GLUCAN ENDO-1,6-BETA-GLUCOSIDASE B"/>
    <property type="match status" value="1"/>
</dbReference>
<evidence type="ECO:0000259" key="7">
    <source>
        <dbReference type="Pfam" id="PF00150"/>
    </source>
</evidence>
<organism evidence="8 9">
    <name type="scientific">Cucurbitaria berberidis CBS 394.84</name>
    <dbReference type="NCBI Taxonomy" id="1168544"/>
    <lineage>
        <taxon>Eukaryota</taxon>
        <taxon>Fungi</taxon>
        <taxon>Dikarya</taxon>
        <taxon>Ascomycota</taxon>
        <taxon>Pezizomycotina</taxon>
        <taxon>Dothideomycetes</taxon>
        <taxon>Pleosporomycetidae</taxon>
        <taxon>Pleosporales</taxon>
        <taxon>Pleosporineae</taxon>
        <taxon>Cucurbitariaceae</taxon>
        <taxon>Cucurbitaria</taxon>
    </lineage>
</organism>
<dbReference type="GO" id="GO:0004338">
    <property type="term" value="F:glucan exo-1,3-beta-glucosidase activity"/>
    <property type="evidence" value="ECO:0007669"/>
    <property type="project" value="TreeGrafter"/>
</dbReference>
<dbReference type="EMBL" id="ML976616">
    <property type="protein sequence ID" value="KAF1845203.1"/>
    <property type="molecule type" value="Genomic_DNA"/>
</dbReference>
<dbReference type="GeneID" id="63846061"/>
<name>A0A9P4GFP0_9PLEO</name>
<reference evidence="8" key="1">
    <citation type="submission" date="2020-01" db="EMBL/GenBank/DDBJ databases">
        <authorList>
            <consortium name="DOE Joint Genome Institute"/>
            <person name="Haridas S."/>
            <person name="Albert R."/>
            <person name="Binder M."/>
            <person name="Bloem J."/>
            <person name="Labutti K."/>
            <person name="Salamov A."/>
            <person name="Andreopoulos B."/>
            <person name="Baker S.E."/>
            <person name="Barry K."/>
            <person name="Bills G."/>
            <person name="Bluhm B.H."/>
            <person name="Cannon C."/>
            <person name="Castanera R."/>
            <person name="Culley D.E."/>
            <person name="Daum C."/>
            <person name="Ezra D."/>
            <person name="Gonzalez J.B."/>
            <person name="Henrissat B."/>
            <person name="Kuo A."/>
            <person name="Liang C."/>
            <person name="Lipzen A."/>
            <person name="Lutzoni F."/>
            <person name="Magnuson J."/>
            <person name="Mondo S."/>
            <person name="Nolan M."/>
            <person name="Ohm R."/>
            <person name="Pangilinan J."/>
            <person name="Park H.-J."/>
            <person name="Ramirez L."/>
            <person name="Alfaro M."/>
            <person name="Sun H."/>
            <person name="Tritt A."/>
            <person name="Yoshinaga Y."/>
            <person name="Zwiers L.-H."/>
            <person name="Turgeon B.G."/>
            <person name="Goodwin S.B."/>
            <person name="Spatafora J.W."/>
            <person name="Crous P.W."/>
            <person name="Grigoriev I.V."/>
        </authorList>
    </citation>
    <scope>NUCLEOTIDE SEQUENCE</scope>
    <source>
        <strain evidence="8">CBS 394.84</strain>
    </source>
</reference>